<dbReference type="GO" id="GO:0016709">
    <property type="term" value="F:oxidoreductase activity, acting on paired donors, with incorporation or reduction of molecular oxygen, NAD(P)H as one donor, and incorporation of one atom of oxygen"/>
    <property type="evidence" value="ECO:0007669"/>
    <property type="project" value="UniProtKB-ARBA"/>
</dbReference>
<keyword evidence="5" id="KW-0521">NADP</keyword>
<evidence type="ECO:0000256" key="6">
    <source>
        <dbReference type="ARBA" id="ARBA00023002"/>
    </source>
</evidence>
<dbReference type="PANTHER" id="PTHR43098">
    <property type="entry name" value="L-ORNITHINE N(5)-MONOOXYGENASE-RELATED"/>
    <property type="match status" value="1"/>
</dbReference>
<dbReference type="AlphaFoldDB" id="A0A852W3V7"/>
<comment type="similarity">
    <text evidence="2">Belongs to the FAD-binding monooxygenase family.</text>
</comment>
<evidence type="ECO:0000256" key="4">
    <source>
        <dbReference type="ARBA" id="ARBA00022827"/>
    </source>
</evidence>
<dbReference type="Gene3D" id="3.50.50.60">
    <property type="entry name" value="FAD/NAD(P)-binding domain"/>
    <property type="match status" value="3"/>
</dbReference>
<dbReference type="EMBL" id="JACCCZ010000001">
    <property type="protein sequence ID" value="NYG03808.1"/>
    <property type="molecule type" value="Genomic_DNA"/>
</dbReference>
<evidence type="ECO:0000313" key="9">
    <source>
        <dbReference type="Proteomes" id="UP000549695"/>
    </source>
</evidence>
<keyword evidence="9" id="KW-1185">Reference proteome</keyword>
<dbReference type="PANTHER" id="PTHR43098:SF3">
    <property type="entry name" value="L-ORNITHINE N(5)-MONOOXYGENASE-RELATED"/>
    <property type="match status" value="1"/>
</dbReference>
<dbReference type="InterPro" id="IPR036188">
    <property type="entry name" value="FAD/NAD-bd_sf"/>
</dbReference>
<reference evidence="8 9" key="1">
    <citation type="submission" date="2020-07" db="EMBL/GenBank/DDBJ databases">
        <title>Sequencing the genomes of 1000 actinobacteria strains.</title>
        <authorList>
            <person name="Klenk H.-P."/>
        </authorList>
    </citation>
    <scope>NUCLEOTIDE SEQUENCE [LARGE SCALE GENOMIC DNA]</scope>
    <source>
        <strain evidence="8 9">DSM 44749</strain>
    </source>
</reference>
<dbReference type="GeneID" id="98053788"/>
<protein>
    <submittedName>
        <fullName evidence="8">Cation diffusion facilitator CzcD-associated flavoprotein CzcO</fullName>
    </submittedName>
</protein>
<evidence type="ECO:0000256" key="1">
    <source>
        <dbReference type="ARBA" id="ARBA00001974"/>
    </source>
</evidence>
<keyword evidence="6" id="KW-0560">Oxidoreductase</keyword>
<organism evidence="8 9">
    <name type="scientific">Pseudonocardia alni</name>
    <name type="common">Amycolata alni</name>
    <dbReference type="NCBI Taxonomy" id="33907"/>
    <lineage>
        <taxon>Bacteria</taxon>
        <taxon>Bacillati</taxon>
        <taxon>Actinomycetota</taxon>
        <taxon>Actinomycetes</taxon>
        <taxon>Pseudonocardiales</taxon>
        <taxon>Pseudonocardiaceae</taxon>
        <taxon>Pseudonocardia</taxon>
    </lineage>
</organism>
<dbReference type="SUPFAM" id="SSF51905">
    <property type="entry name" value="FAD/NAD(P)-binding domain"/>
    <property type="match status" value="2"/>
</dbReference>
<dbReference type="InterPro" id="IPR050775">
    <property type="entry name" value="FAD-binding_Monooxygenases"/>
</dbReference>
<dbReference type="RefSeq" id="WP_179761913.1">
    <property type="nucleotide sequence ID" value="NZ_BAAAJZ010000003.1"/>
</dbReference>
<keyword evidence="3" id="KW-0285">Flavoprotein</keyword>
<dbReference type="Proteomes" id="UP000549695">
    <property type="component" value="Unassembled WGS sequence"/>
</dbReference>
<dbReference type="Pfam" id="PF13738">
    <property type="entry name" value="Pyr_redox_3"/>
    <property type="match status" value="1"/>
</dbReference>
<comment type="cofactor">
    <cofactor evidence="1">
        <name>FAD</name>
        <dbReference type="ChEBI" id="CHEBI:57692"/>
    </cofactor>
</comment>
<keyword evidence="7" id="KW-0503">Monooxygenase</keyword>
<evidence type="ECO:0000256" key="3">
    <source>
        <dbReference type="ARBA" id="ARBA00022630"/>
    </source>
</evidence>
<sequence length="548" mass="59889">MVDSAVGQDVASEEFDAVVVGAGFAGLYMLHRLRGLGMSAVVLERADGVGGTWYWNRYPGARCDSESYYYCYSFDSALEQEWTWTERYPRQPEIRAYLDHVADRFDLRRDIRLSTTVTGARADADGRGWTVSVEDGPDLRCRFLVTAVGCLSAANVPDLPGLDDFAGRWFHTGSWPHGGVDVAGRRVGVVGTGSTGIQAIPVLAEQAAHLTVFQRTPNYSIPARNGPLTEDESRAYKADYDRIREIQAGSTNGHPFTIDDRSALDDPDDERERVYRAAWERGGLRFRAAYRDLLADEAANATASEFIRDRIREVVEDPATAEALLPHDHGFATKRPPIDTHYFETYNRDDVTLVDVRADPVEAVEPGGLRLRSGALHELDDLVFATGFDALTGPLLRLDPVGPDGTALSDAWREGPRTYLGLAVSGFPNLFTVTGPFSPSVLTNMPTSIEQHVDWIAGCLAHLRATGRDRIEADPAAERDWGEHNRAAADATLLPRAASSWYLGANVPGKPSVFMPYAGGFARYAATCADVAADGYRGFRLSGRGPAA</sequence>
<gene>
    <name evidence="8" type="ORF">HDA37_004093</name>
</gene>
<evidence type="ECO:0000256" key="7">
    <source>
        <dbReference type="ARBA" id="ARBA00023033"/>
    </source>
</evidence>
<evidence type="ECO:0000313" key="8">
    <source>
        <dbReference type="EMBL" id="NYG03808.1"/>
    </source>
</evidence>
<accession>A0A852W3V7</accession>
<comment type="caution">
    <text evidence="8">The sequence shown here is derived from an EMBL/GenBank/DDBJ whole genome shotgun (WGS) entry which is preliminary data.</text>
</comment>
<keyword evidence="4" id="KW-0274">FAD</keyword>
<evidence type="ECO:0000256" key="2">
    <source>
        <dbReference type="ARBA" id="ARBA00010139"/>
    </source>
</evidence>
<evidence type="ECO:0000256" key="5">
    <source>
        <dbReference type="ARBA" id="ARBA00022857"/>
    </source>
</evidence>
<name>A0A852W3V7_PSEA5</name>
<proteinExistence type="inferred from homology"/>